<dbReference type="Proteomes" id="UP000812031">
    <property type="component" value="Unassembled WGS sequence"/>
</dbReference>
<proteinExistence type="predicted"/>
<dbReference type="InterPro" id="IPR049468">
    <property type="entry name" value="Restrct_endonuc-II-like_dom"/>
</dbReference>
<evidence type="ECO:0000313" key="4">
    <source>
        <dbReference type="EMBL" id="MBW4359334.1"/>
    </source>
</evidence>
<keyword evidence="1" id="KW-0175">Coiled coil</keyword>
<evidence type="ECO:0000256" key="1">
    <source>
        <dbReference type="SAM" id="Coils"/>
    </source>
</evidence>
<keyword evidence="5" id="KW-1185">Reference proteome</keyword>
<evidence type="ECO:0000313" key="5">
    <source>
        <dbReference type="Proteomes" id="UP000812031"/>
    </source>
</evidence>
<evidence type="ECO:0000259" key="3">
    <source>
        <dbReference type="Pfam" id="PF18741"/>
    </source>
</evidence>
<dbReference type="InterPro" id="IPR041679">
    <property type="entry name" value="DNA2/NAM7-like_C"/>
</dbReference>
<comment type="caution">
    <text evidence="4">The sequence shown here is derived from an EMBL/GenBank/DDBJ whole genome shotgun (WGS) entry which is preliminary data.</text>
</comment>
<name>A0ABS6XRV8_9FLAO</name>
<dbReference type="PANTHER" id="PTHR10887">
    <property type="entry name" value="DNA2/NAM7 HELICASE FAMILY"/>
    <property type="match status" value="1"/>
</dbReference>
<dbReference type="Pfam" id="PF18741">
    <property type="entry name" value="MTES_1575"/>
    <property type="match status" value="1"/>
</dbReference>
<dbReference type="InterPro" id="IPR047187">
    <property type="entry name" value="SF1_C_Upf1"/>
</dbReference>
<reference evidence="4 5" key="1">
    <citation type="submission" date="2021-07" db="EMBL/GenBank/DDBJ databases">
        <title>Flavobacterium sp. nov. isolated from sediment on the Taihu Lake.</title>
        <authorList>
            <person name="Qu J.-H."/>
        </authorList>
    </citation>
    <scope>NUCLEOTIDE SEQUENCE [LARGE SCALE GENOMIC DNA]</scope>
    <source>
        <strain evidence="4 5">NAS39</strain>
    </source>
</reference>
<dbReference type="PANTHER" id="PTHR10887:SF530">
    <property type="entry name" value="SUPERFAMILY I DNA HELICASES"/>
    <property type="match status" value="1"/>
</dbReference>
<dbReference type="InterPro" id="IPR045055">
    <property type="entry name" value="DNA2/NAM7-like"/>
</dbReference>
<sequence length="1470" mass="170144">MADLIFLKALRDKLKGGNTKSIHLNVLPGRFATRLDFANLNYIKPDYAESFLEALLKKSCFEFKITFDDVNLNSISSEEQKKFSLLSKRLNSLNVENDDNYKEHGIKTFGFGYPILIKPSKQDPKKIIKAPLFIWQLEMVKATDKINTWSILRNKVKTETGKIVDEEIHSVGLNEVLLSFLKNDEGIIIPQINEDLLEDAIIDKNELLDECYKILKSLNSNSPSNLIEDLKQKFKEPLANIPEALTIDSRSNNLPWIHFGGVFGLFRTQKESIITDIDKLIEKADNFQFDNLKVQPFNGTAYSAVDTDPSQQEILSTLGFEPKKIIQGPPGTGKSQSLTALITNALANNLKCLVVCEKKTAHDVIKNNLHRENDQLGALAAVIEDINKDRDIIVNSVRDRISNPPIFYGNSQINYNTVKKDIDTAVGELNNSHKKLGQSIYKGKSWTEIVGEFLKRENKTNYEALTKKLDYKQFEFTDNELSSYLAKIKTAKKLFFDIKVFSHPLDILNDELFAEENPRGIKVRLEDFTESTSLQLIDIESNLKSDTKEYLLWLDKYYSDIENQSSANLEALENDLNNYSIWLDTHYSEYYNELLNLISDFKTFTIVNHQKFGEFFFKNDGLTKFTINALSLFSDKYKELKVQRELIFHGITKIRIHHEKYDYINHTYISVDEPHTTLRVLLDNVEELNLAFEKWKKKLENIKTKLIQQFNSKNTHPLYSNISVIAEIERIHERFVSDLADDKYLDISKEDLKTHHLKISTLKKLQKRFSEIDKFKDNHIENFSLVSKHQSYNPEMLTKNENSFTDIINKVKNEKIIVEEFNNAKNHSKKLSEIKKIISTINKISENLDAFREYYDWKNFILPLTPVEKRTIELLIEIDSDDWEVTFEAWYYFWLLSINEHRDLPKNDDKILELFELKKDLKKNQIQNIVESWSTKQLASTKRLQQFSGINPISLFNKRGAAGHKRNSLRKIINTDFALFTDFFPVVMVSPTVCSSIIPLNEALFDIVIFDEASQLRIEDTYPALIRGKIKIISGDSQQMPPTNFFQGGNALLNPNEDDYEEESTPQDTDNNIRKVNNSYELADSESLLVYAENSNYKQSYLKIHYRSQHPSLIDFSNHAFYGKRLIPMPAKKEYKPIEFIEVNGIYEDSVNREEAKSVVDILLHKIEKSENGKYPSIGVATFNLYQRNLILEEISIARQSKPEYDRKIADLGSDFFVKNLENIQGDERDIIIISTTFGKKSDGNFRQNFGPIVQGKGYKLLNVIVTRAKQKVYVCCSIPLDNINQYPSLLQQFKNTGRGVLYSYLAYAKAVSDGNNEIKDSILNQLYENCESKSYDVEDTYGSESPFEEEVYYRLAQRIGEDRIQQQYPIGGFRIDMIIKSKLTGKPVIALECDGAKYHSSNEAYAWDMFRQSQLENQGFIFYRIWSTNWWNSIERELDKVVSFISQFDIIENKIPEDLFASNYIDEKD</sequence>
<accession>A0ABS6XRV8</accession>
<organism evidence="4 5">
    <name type="scientific">Flavobacterium taihuense</name>
    <dbReference type="NCBI Taxonomy" id="2857508"/>
    <lineage>
        <taxon>Bacteria</taxon>
        <taxon>Pseudomonadati</taxon>
        <taxon>Bacteroidota</taxon>
        <taxon>Flavobacteriia</taxon>
        <taxon>Flavobacteriales</taxon>
        <taxon>Flavobacteriaceae</taxon>
        <taxon>Flavobacterium</taxon>
    </lineage>
</organism>
<gene>
    <name evidence="4" type="ORF">KZH69_02440</name>
</gene>
<feature type="domain" description="Restriction endonuclease type II-like" evidence="3">
    <location>
        <begin position="1348"/>
        <end position="1446"/>
    </location>
</feature>
<feature type="domain" description="DNA2/NAM7 helicase-like C-terminal" evidence="2">
    <location>
        <begin position="1087"/>
        <end position="1278"/>
    </location>
</feature>
<evidence type="ECO:0008006" key="6">
    <source>
        <dbReference type="Google" id="ProtNLM"/>
    </source>
</evidence>
<dbReference type="RefSeq" id="WP_219315872.1">
    <property type="nucleotide sequence ID" value="NZ_JAHWYN010000002.1"/>
</dbReference>
<protein>
    <recommendedName>
        <fullName evidence="6">Superfamily I DNA and/or RNA helicase</fullName>
    </recommendedName>
</protein>
<dbReference type="EMBL" id="JAHWYN010000002">
    <property type="protein sequence ID" value="MBW4359334.1"/>
    <property type="molecule type" value="Genomic_DNA"/>
</dbReference>
<dbReference type="Pfam" id="PF13087">
    <property type="entry name" value="AAA_12"/>
    <property type="match status" value="1"/>
</dbReference>
<feature type="coiled-coil region" evidence="1">
    <location>
        <begin position="678"/>
        <end position="705"/>
    </location>
</feature>
<evidence type="ECO:0000259" key="2">
    <source>
        <dbReference type="Pfam" id="PF13087"/>
    </source>
</evidence>
<dbReference type="CDD" id="cd18808">
    <property type="entry name" value="SF1_C_Upf1"/>
    <property type="match status" value="1"/>
</dbReference>